<organism evidence="2 3">
    <name type="scientific">Colletotrichum zoysiae</name>
    <dbReference type="NCBI Taxonomy" id="1216348"/>
    <lineage>
        <taxon>Eukaryota</taxon>
        <taxon>Fungi</taxon>
        <taxon>Dikarya</taxon>
        <taxon>Ascomycota</taxon>
        <taxon>Pezizomycotina</taxon>
        <taxon>Sordariomycetes</taxon>
        <taxon>Hypocreomycetidae</taxon>
        <taxon>Glomerellales</taxon>
        <taxon>Glomerellaceae</taxon>
        <taxon>Colletotrichum</taxon>
        <taxon>Colletotrichum graminicola species complex</taxon>
    </lineage>
</organism>
<dbReference type="Proteomes" id="UP001232148">
    <property type="component" value="Unassembled WGS sequence"/>
</dbReference>
<accession>A0AAD9M4Z9</accession>
<reference evidence="2" key="1">
    <citation type="submission" date="2021-06" db="EMBL/GenBank/DDBJ databases">
        <title>Comparative genomics, transcriptomics and evolutionary studies reveal genomic signatures of adaptation to plant cell wall in hemibiotrophic fungi.</title>
        <authorList>
            <consortium name="DOE Joint Genome Institute"/>
            <person name="Baroncelli R."/>
            <person name="Diaz J.F."/>
            <person name="Benocci T."/>
            <person name="Peng M."/>
            <person name="Battaglia E."/>
            <person name="Haridas S."/>
            <person name="Andreopoulos W."/>
            <person name="Labutti K."/>
            <person name="Pangilinan J."/>
            <person name="Floch G.L."/>
            <person name="Makela M.R."/>
            <person name="Henrissat B."/>
            <person name="Grigoriev I.V."/>
            <person name="Crouch J.A."/>
            <person name="De Vries R.P."/>
            <person name="Sukno S.A."/>
            <person name="Thon M.R."/>
        </authorList>
    </citation>
    <scope>NUCLEOTIDE SEQUENCE</scope>
    <source>
        <strain evidence="2">MAFF235873</strain>
    </source>
</reference>
<evidence type="ECO:0000313" key="2">
    <source>
        <dbReference type="EMBL" id="KAK2028693.1"/>
    </source>
</evidence>
<keyword evidence="3" id="KW-1185">Reference proteome</keyword>
<protein>
    <submittedName>
        <fullName evidence="2">Uncharacterized protein</fullName>
    </submittedName>
</protein>
<feature type="region of interest" description="Disordered" evidence="1">
    <location>
        <begin position="136"/>
        <end position="156"/>
    </location>
</feature>
<name>A0AAD9M4Z9_9PEZI</name>
<comment type="caution">
    <text evidence="2">The sequence shown here is derived from an EMBL/GenBank/DDBJ whole genome shotgun (WGS) entry which is preliminary data.</text>
</comment>
<dbReference type="EMBL" id="MU842874">
    <property type="protein sequence ID" value="KAK2028693.1"/>
    <property type="molecule type" value="Genomic_DNA"/>
</dbReference>
<proteinExistence type="predicted"/>
<gene>
    <name evidence="2" type="ORF">LX32DRAFT_389362</name>
</gene>
<dbReference type="AlphaFoldDB" id="A0AAD9M4Z9"/>
<sequence length="156" mass="17478">MAYSWKELMSVMAIMTEKHNRLSPPPGFEESFHMSPPMGINERPAFSCPFAARVAYRPLAVAFQPSCQTMCRSWAKMIWKLSPPRHPSFRGPTAQYFSSSFWNLLTDAQRTRCSIRKMAVSCCVYAGSTQIKPPRVSWTFGGRSPRGGGPAHIESG</sequence>
<evidence type="ECO:0000256" key="1">
    <source>
        <dbReference type="SAM" id="MobiDB-lite"/>
    </source>
</evidence>
<evidence type="ECO:0000313" key="3">
    <source>
        <dbReference type="Proteomes" id="UP001232148"/>
    </source>
</evidence>